<comment type="caution">
    <text evidence="3">The sequence shown here is derived from an EMBL/GenBank/DDBJ whole genome shotgun (WGS) entry which is preliminary data.</text>
</comment>
<organism evidence="3 4">
    <name type="scientific">Nesterenkonia alkaliphila</name>
    <dbReference type="NCBI Taxonomy" id="1463631"/>
    <lineage>
        <taxon>Bacteria</taxon>
        <taxon>Bacillati</taxon>
        <taxon>Actinomycetota</taxon>
        <taxon>Actinomycetes</taxon>
        <taxon>Micrococcales</taxon>
        <taxon>Micrococcaceae</taxon>
        <taxon>Nesterenkonia</taxon>
    </lineage>
</organism>
<name>A0A7K1UJW2_9MICC</name>
<feature type="chain" id="PRO_5039065491" description="Lipoprotein" evidence="2">
    <location>
        <begin position="20"/>
        <end position="194"/>
    </location>
</feature>
<protein>
    <recommendedName>
        <fullName evidence="5">Lipoprotein</fullName>
    </recommendedName>
</protein>
<keyword evidence="2" id="KW-0732">Signal</keyword>
<feature type="region of interest" description="Disordered" evidence="1">
    <location>
        <begin position="23"/>
        <end position="74"/>
    </location>
</feature>
<proteinExistence type="predicted"/>
<dbReference type="RefSeq" id="WP_157323702.1">
    <property type="nucleotide sequence ID" value="NZ_BMFX01000017.1"/>
</dbReference>
<dbReference type="AlphaFoldDB" id="A0A7K1UJW2"/>
<feature type="compositionally biased region" description="Acidic residues" evidence="1">
    <location>
        <begin position="47"/>
        <end position="63"/>
    </location>
</feature>
<dbReference type="PROSITE" id="PS51257">
    <property type="entry name" value="PROKAR_LIPOPROTEIN"/>
    <property type="match status" value="1"/>
</dbReference>
<sequence>MMHRIGAAVGVLALGLTLAACDTSEDDTSNDDDAPVEAEGSNSNNQDDVEEQDADTVDEPAEEAESHGEATWMGEELSLEWVSCGTGRPEPDIRQIRAGGEDFDLTVQLVFDRDASDEDNVVLASDDVGVEIFFHGEGGTIGDGEGYQGSTAFGAEADGDADAVSGSLHLDPDSVSRADEVNPGGGQVTFALTC</sequence>
<evidence type="ECO:0000256" key="2">
    <source>
        <dbReference type="SAM" id="SignalP"/>
    </source>
</evidence>
<keyword evidence="4" id="KW-1185">Reference proteome</keyword>
<accession>A0A7K1UJW2</accession>
<feature type="signal peptide" evidence="2">
    <location>
        <begin position="1"/>
        <end position="19"/>
    </location>
</feature>
<evidence type="ECO:0000313" key="4">
    <source>
        <dbReference type="Proteomes" id="UP000460157"/>
    </source>
</evidence>
<evidence type="ECO:0000256" key="1">
    <source>
        <dbReference type="SAM" id="MobiDB-lite"/>
    </source>
</evidence>
<feature type="compositionally biased region" description="Acidic residues" evidence="1">
    <location>
        <begin position="23"/>
        <end position="36"/>
    </location>
</feature>
<evidence type="ECO:0008006" key="5">
    <source>
        <dbReference type="Google" id="ProtNLM"/>
    </source>
</evidence>
<evidence type="ECO:0000313" key="3">
    <source>
        <dbReference type="EMBL" id="MVT26612.1"/>
    </source>
</evidence>
<dbReference type="Proteomes" id="UP000460157">
    <property type="component" value="Unassembled WGS sequence"/>
</dbReference>
<gene>
    <name evidence="3" type="ORF">GNZ21_09620</name>
</gene>
<reference evidence="3 4" key="1">
    <citation type="submission" date="2019-12" db="EMBL/GenBank/DDBJ databases">
        <title>Nesterenkonia muleiensis sp. nov., a novel actinobacterium isolated from sap of Populus euphratica.</title>
        <authorList>
            <person name="Wang R."/>
        </authorList>
    </citation>
    <scope>NUCLEOTIDE SEQUENCE [LARGE SCALE GENOMIC DNA]</scope>
    <source>
        <strain evidence="3 4">F10</strain>
    </source>
</reference>
<dbReference type="EMBL" id="WRPM01000069">
    <property type="protein sequence ID" value="MVT26612.1"/>
    <property type="molecule type" value="Genomic_DNA"/>
</dbReference>